<name>A0A4Y3WK97_9PSEU</name>
<accession>A0A4Y3WK97</accession>
<evidence type="ECO:0008006" key="4">
    <source>
        <dbReference type="Google" id="ProtNLM"/>
    </source>
</evidence>
<keyword evidence="1" id="KW-0732">Signal</keyword>
<feature type="chain" id="PRO_5021254202" description="Auto-transporter adhesin head GIN domain-containing protein" evidence="1">
    <location>
        <begin position="19"/>
        <end position="103"/>
    </location>
</feature>
<proteinExistence type="predicted"/>
<comment type="caution">
    <text evidence="2">The sequence shown here is derived from an EMBL/GenBank/DDBJ whole genome shotgun (WGS) entry which is preliminary data.</text>
</comment>
<dbReference type="Proteomes" id="UP000320338">
    <property type="component" value="Unassembled WGS sequence"/>
</dbReference>
<protein>
    <recommendedName>
        <fullName evidence="4">Auto-transporter adhesin head GIN domain-containing protein</fullName>
    </recommendedName>
</protein>
<evidence type="ECO:0000313" key="2">
    <source>
        <dbReference type="EMBL" id="GEC18339.1"/>
    </source>
</evidence>
<gene>
    <name evidence="2" type="ORF">PHY01_06220</name>
</gene>
<dbReference type="EMBL" id="BJNG01000005">
    <property type="protein sequence ID" value="GEC18339.1"/>
    <property type="molecule type" value="Genomic_DNA"/>
</dbReference>
<dbReference type="PROSITE" id="PS51257">
    <property type="entry name" value="PROKAR_LIPOPROTEIN"/>
    <property type="match status" value="1"/>
</dbReference>
<reference evidence="2 3" key="1">
    <citation type="submission" date="2019-06" db="EMBL/GenBank/DDBJ databases">
        <title>Whole genome shotgun sequence of Pseudonocardia hydrocarbonoxydans NBRC 14498.</title>
        <authorList>
            <person name="Hosoyama A."/>
            <person name="Uohara A."/>
            <person name="Ohji S."/>
            <person name="Ichikawa N."/>
        </authorList>
    </citation>
    <scope>NUCLEOTIDE SEQUENCE [LARGE SCALE GENOMIC DNA]</scope>
    <source>
        <strain evidence="2 3">NBRC 14498</strain>
    </source>
</reference>
<organism evidence="2 3">
    <name type="scientific">Pseudonocardia hydrocarbonoxydans</name>
    <dbReference type="NCBI Taxonomy" id="76726"/>
    <lineage>
        <taxon>Bacteria</taxon>
        <taxon>Bacillati</taxon>
        <taxon>Actinomycetota</taxon>
        <taxon>Actinomycetes</taxon>
        <taxon>Pseudonocardiales</taxon>
        <taxon>Pseudonocardiaceae</taxon>
        <taxon>Pseudonocardia</taxon>
    </lineage>
</organism>
<dbReference type="RefSeq" id="WP_141276831.1">
    <property type="nucleotide sequence ID" value="NZ_BAAARZ010000027.1"/>
</dbReference>
<evidence type="ECO:0000256" key="1">
    <source>
        <dbReference type="SAM" id="SignalP"/>
    </source>
</evidence>
<sequence>MRAHVPALVLLAVLTASACTTRTSTCVDEVCTISLSGEQTVEVEIGSLERDLRVSGITTDAVTVSARGEAADLGVGESARVGGLLVRVDSISGGDVGLNVQRG</sequence>
<evidence type="ECO:0000313" key="3">
    <source>
        <dbReference type="Proteomes" id="UP000320338"/>
    </source>
</evidence>
<keyword evidence="3" id="KW-1185">Reference proteome</keyword>
<feature type="signal peptide" evidence="1">
    <location>
        <begin position="1"/>
        <end position="18"/>
    </location>
</feature>
<dbReference type="AlphaFoldDB" id="A0A4Y3WK97"/>